<keyword evidence="2" id="KW-1185">Reference proteome</keyword>
<organism evidence="1 2">
    <name type="scientific">Avena sativa</name>
    <name type="common">Oat</name>
    <dbReference type="NCBI Taxonomy" id="4498"/>
    <lineage>
        <taxon>Eukaryota</taxon>
        <taxon>Viridiplantae</taxon>
        <taxon>Streptophyta</taxon>
        <taxon>Embryophyta</taxon>
        <taxon>Tracheophyta</taxon>
        <taxon>Spermatophyta</taxon>
        <taxon>Magnoliopsida</taxon>
        <taxon>Liliopsida</taxon>
        <taxon>Poales</taxon>
        <taxon>Poaceae</taxon>
        <taxon>BOP clade</taxon>
        <taxon>Pooideae</taxon>
        <taxon>Poodae</taxon>
        <taxon>Poeae</taxon>
        <taxon>Poeae Chloroplast Group 1 (Aveneae type)</taxon>
        <taxon>Aveninae</taxon>
        <taxon>Avena</taxon>
    </lineage>
</organism>
<dbReference type="Proteomes" id="UP001732700">
    <property type="component" value="Chromosome 1D"/>
</dbReference>
<evidence type="ECO:0000313" key="2">
    <source>
        <dbReference type="Proteomes" id="UP001732700"/>
    </source>
</evidence>
<evidence type="ECO:0000313" key="1">
    <source>
        <dbReference type="EnsemblPlants" id="AVESA.00010b.r2.1DG0120350.1.CDS.1"/>
    </source>
</evidence>
<sequence length="500" mass="53471">MATNDDIGTPTGTGSKKKLRVLLLPFFGTSHIQPFTELAISLAAANDAVEATVAVTPANVWVVESLLPKGVEVKVACYPFPSVEGLGAGVENSSSVSRGKGATAEEALRIVVAATDESLTRPAQEALIRAQCPDAIVTDLLFPWSSGIADELGVPCVAFNVVGAFPMLVIRELVAAGDGDGQLQVHQAAEMIAPTEVPEWLSKDDYSVVRRMNWLEAECFGMAMNTPFDLEEHHCEVYTRAGYVKRAYFVGPLPLLRSQDDETQQQQQQQQHDVMFRWLDSKHAEAERSVVYVSLGSSNEAHVKDGGQLDEIAAGLETSGVPFVWAVRGKEEWTPPAGWEERVKHRGILVRREVAGAGAGGAPSDPLVLGHPAVGAFVTHCGWKSMQATVAAGVPVLAWPSALLEHHITQMLLTEVLRVGEKLGTTTTANKEEDQVVVPAQDVARALTAFMRPGGPADAARSNIMELAPKVHAAVAHGGSSHRDLNRLVDDLLMAAAAAK</sequence>
<proteinExistence type="predicted"/>
<reference evidence="1" key="2">
    <citation type="submission" date="2025-09" db="UniProtKB">
        <authorList>
            <consortium name="EnsemblPlants"/>
        </authorList>
    </citation>
    <scope>IDENTIFICATION</scope>
</reference>
<dbReference type="EnsemblPlants" id="AVESA.00010b.r2.1DG0120350.1">
    <property type="protein sequence ID" value="AVESA.00010b.r2.1DG0120350.1.CDS.1"/>
    <property type="gene ID" value="AVESA.00010b.r2.1DG0120350"/>
</dbReference>
<reference evidence="1" key="1">
    <citation type="submission" date="2021-05" db="EMBL/GenBank/DDBJ databases">
        <authorList>
            <person name="Scholz U."/>
            <person name="Mascher M."/>
            <person name="Fiebig A."/>
        </authorList>
    </citation>
    <scope>NUCLEOTIDE SEQUENCE [LARGE SCALE GENOMIC DNA]</scope>
</reference>
<accession>A0ACD5TSF9</accession>
<name>A0ACD5TSF9_AVESA</name>
<protein>
    <submittedName>
        <fullName evidence="1">Uncharacterized protein</fullName>
    </submittedName>
</protein>